<dbReference type="EMBL" id="QZCH01000045">
    <property type="protein sequence ID" value="RJG37961.1"/>
    <property type="molecule type" value="Genomic_DNA"/>
</dbReference>
<organism evidence="1 2">
    <name type="scientific">Motilimonas pumila</name>
    <dbReference type="NCBI Taxonomy" id="2303987"/>
    <lineage>
        <taxon>Bacteria</taxon>
        <taxon>Pseudomonadati</taxon>
        <taxon>Pseudomonadota</taxon>
        <taxon>Gammaproteobacteria</taxon>
        <taxon>Alteromonadales</taxon>
        <taxon>Alteromonadales genera incertae sedis</taxon>
        <taxon>Motilimonas</taxon>
    </lineage>
</organism>
<evidence type="ECO:0000313" key="2">
    <source>
        <dbReference type="Proteomes" id="UP000283255"/>
    </source>
</evidence>
<comment type="caution">
    <text evidence="1">The sequence shown here is derived from an EMBL/GenBank/DDBJ whole genome shotgun (WGS) entry which is preliminary data.</text>
</comment>
<keyword evidence="2" id="KW-1185">Reference proteome</keyword>
<dbReference type="AlphaFoldDB" id="A0A418Y9N9"/>
<proteinExistence type="predicted"/>
<dbReference type="Proteomes" id="UP000283255">
    <property type="component" value="Unassembled WGS sequence"/>
</dbReference>
<sequence length="66" mass="7790">MGFQALQKMTQADDIVNEPEELRKKWVFGHYKRFPKPTTLLSSEKYRVKNGLSCTTKDDPSRRHSY</sequence>
<accession>A0A418Y9N9</accession>
<evidence type="ECO:0000313" key="1">
    <source>
        <dbReference type="EMBL" id="RJG37961.1"/>
    </source>
</evidence>
<reference evidence="1 2" key="1">
    <citation type="submission" date="2018-09" db="EMBL/GenBank/DDBJ databases">
        <authorList>
            <person name="Wang F."/>
        </authorList>
    </citation>
    <scope>NUCLEOTIDE SEQUENCE [LARGE SCALE GENOMIC DNA]</scope>
    <source>
        <strain evidence="1 2">PLHSC7-2</strain>
    </source>
</reference>
<name>A0A418Y9N9_9GAMM</name>
<gene>
    <name evidence="1" type="ORF">D1Z90_19420</name>
</gene>
<reference evidence="1 2" key="2">
    <citation type="submission" date="2019-01" db="EMBL/GenBank/DDBJ databases">
        <title>Motilimonas pumilus sp. nov., isolated from the gut of sea cucumber (Apostichopus japonicus).</title>
        <authorList>
            <person name="Wang F.-Q."/>
            <person name="Ren L.-H."/>
            <person name="Lin Y.-W."/>
            <person name="Sun G.-H."/>
            <person name="Du Z.-J."/>
            <person name="Zhao J.-X."/>
            <person name="Liu X.-J."/>
            <person name="Liu L.-J."/>
        </authorList>
    </citation>
    <scope>NUCLEOTIDE SEQUENCE [LARGE SCALE GENOMIC DNA]</scope>
    <source>
        <strain evidence="1 2">PLHSC7-2</strain>
    </source>
</reference>
<protein>
    <submittedName>
        <fullName evidence="1">Uncharacterized protein</fullName>
    </submittedName>
</protein>